<dbReference type="AlphaFoldDB" id="A0A3N4JCS1"/>
<accession>A0A3N4JCS1</accession>
<protein>
    <submittedName>
        <fullName evidence="1">Uncharacterized protein</fullName>
    </submittedName>
</protein>
<organism evidence="1 2">
    <name type="scientific">Choiromyces venosus 120613-1</name>
    <dbReference type="NCBI Taxonomy" id="1336337"/>
    <lineage>
        <taxon>Eukaryota</taxon>
        <taxon>Fungi</taxon>
        <taxon>Dikarya</taxon>
        <taxon>Ascomycota</taxon>
        <taxon>Pezizomycotina</taxon>
        <taxon>Pezizomycetes</taxon>
        <taxon>Pezizales</taxon>
        <taxon>Tuberaceae</taxon>
        <taxon>Choiromyces</taxon>
    </lineage>
</organism>
<keyword evidence="2" id="KW-1185">Reference proteome</keyword>
<dbReference type="EMBL" id="ML120433">
    <property type="protein sequence ID" value="RPA94778.1"/>
    <property type="molecule type" value="Genomic_DNA"/>
</dbReference>
<gene>
    <name evidence="1" type="ORF">L873DRAFT_1394356</name>
</gene>
<dbReference type="Proteomes" id="UP000276215">
    <property type="component" value="Unassembled WGS sequence"/>
</dbReference>
<evidence type="ECO:0000313" key="2">
    <source>
        <dbReference type="Proteomes" id="UP000276215"/>
    </source>
</evidence>
<evidence type="ECO:0000313" key="1">
    <source>
        <dbReference type="EMBL" id="RPA94778.1"/>
    </source>
</evidence>
<reference evidence="1 2" key="1">
    <citation type="journal article" date="2018" name="Nat. Ecol. Evol.">
        <title>Pezizomycetes genomes reveal the molecular basis of ectomycorrhizal truffle lifestyle.</title>
        <authorList>
            <person name="Murat C."/>
            <person name="Payen T."/>
            <person name="Noel B."/>
            <person name="Kuo A."/>
            <person name="Morin E."/>
            <person name="Chen J."/>
            <person name="Kohler A."/>
            <person name="Krizsan K."/>
            <person name="Balestrini R."/>
            <person name="Da Silva C."/>
            <person name="Montanini B."/>
            <person name="Hainaut M."/>
            <person name="Levati E."/>
            <person name="Barry K.W."/>
            <person name="Belfiori B."/>
            <person name="Cichocki N."/>
            <person name="Clum A."/>
            <person name="Dockter R.B."/>
            <person name="Fauchery L."/>
            <person name="Guy J."/>
            <person name="Iotti M."/>
            <person name="Le Tacon F."/>
            <person name="Lindquist E.A."/>
            <person name="Lipzen A."/>
            <person name="Malagnac F."/>
            <person name="Mello A."/>
            <person name="Molinier V."/>
            <person name="Miyauchi S."/>
            <person name="Poulain J."/>
            <person name="Riccioni C."/>
            <person name="Rubini A."/>
            <person name="Sitrit Y."/>
            <person name="Splivallo R."/>
            <person name="Traeger S."/>
            <person name="Wang M."/>
            <person name="Zifcakova L."/>
            <person name="Wipf D."/>
            <person name="Zambonelli A."/>
            <person name="Paolocci F."/>
            <person name="Nowrousian M."/>
            <person name="Ottonello S."/>
            <person name="Baldrian P."/>
            <person name="Spatafora J.W."/>
            <person name="Henrissat B."/>
            <person name="Nagy L.G."/>
            <person name="Aury J.M."/>
            <person name="Wincker P."/>
            <person name="Grigoriev I.V."/>
            <person name="Bonfante P."/>
            <person name="Martin F.M."/>
        </authorList>
    </citation>
    <scope>NUCLEOTIDE SEQUENCE [LARGE SCALE GENOMIC DNA]</scope>
    <source>
        <strain evidence="1 2">120613-1</strain>
    </source>
</reference>
<sequence length="119" mass="13645">MRVQLSIFGLRRWWLRVCGCDKEQGLSNKENQKLGNDGGIPYISRNVREYQYWYLLARWGSGAWLAWRGACATGIIISYYSLVQLLCGHMTTLTHGATVVYYAPGFSKEVDERAIFKSQ</sequence>
<name>A0A3N4JCS1_9PEZI</name>
<proteinExistence type="predicted"/>